<dbReference type="InterPro" id="IPR050361">
    <property type="entry name" value="MPP/UQCRC_Complex"/>
</dbReference>
<evidence type="ECO:0000256" key="3">
    <source>
        <dbReference type="SAM" id="SignalP"/>
    </source>
</evidence>
<dbReference type="Proteomes" id="UP000179243">
    <property type="component" value="Unassembled WGS sequence"/>
</dbReference>
<reference evidence="6 7" key="1">
    <citation type="journal article" date="2016" name="Nat. Commun.">
        <title>Thousands of microbial genomes shed light on interconnected biogeochemical processes in an aquifer system.</title>
        <authorList>
            <person name="Anantharaman K."/>
            <person name="Brown C.T."/>
            <person name="Hug L.A."/>
            <person name="Sharon I."/>
            <person name="Castelle C.J."/>
            <person name="Probst A.J."/>
            <person name="Thomas B.C."/>
            <person name="Singh A."/>
            <person name="Wilkins M.J."/>
            <person name="Karaoz U."/>
            <person name="Brodie E.L."/>
            <person name="Williams K.H."/>
            <person name="Hubbard S.S."/>
            <person name="Banfield J.F."/>
        </authorList>
    </citation>
    <scope>NUCLEOTIDE SEQUENCE [LARGE SCALE GENOMIC DNA]</scope>
</reference>
<dbReference type="InterPro" id="IPR001431">
    <property type="entry name" value="Pept_M16_Zn_BS"/>
</dbReference>
<dbReference type="Gene3D" id="3.30.830.10">
    <property type="entry name" value="Metalloenzyme, LuxS/M16 peptidase-like"/>
    <property type="match status" value="2"/>
</dbReference>
<dbReference type="SUPFAM" id="SSF63411">
    <property type="entry name" value="LuxS/MPP-like metallohydrolase"/>
    <property type="match status" value="2"/>
</dbReference>
<name>A0A1F7F215_UNCRA</name>
<feature type="domain" description="Peptidase M16 N-terminal" evidence="4">
    <location>
        <begin position="34"/>
        <end position="87"/>
    </location>
</feature>
<dbReference type="GO" id="GO:0006508">
    <property type="term" value="P:proteolysis"/>
    <property type="evidence" value="ECO:0007669"/>
    <property type="project" value="InterPro"/>
</dbReference>
<evidence type="ECO:0000313" key="7">
    <source>
        <dbReference type="Proteomes" id="UP000179243"/>
    </source>
</evidence>
<evidence type="ECO:0000256" key="2">
    <source>
        <dbReference type="RuleBase" id="RU004447"/>
    </source>
</evidence>
<evidence type="ECO:0000259" key="5">
    <source>
        <dbReference type="Pfam" id="PF05193"/>
    </source>
</evidence>
<dbReference type="Pfam" id="PF00675">
    <property type="entry name" value="Peptidase_M16"/>
    <property type="match status" value="2"/>
</dbReference>
<feature type="signal peptide" evidence="3">
    <location>
        <begin position="1"/>
        <end position="18"/>
    </location>
</feature>
<comment type="caution">
    <text evidence="6">The sequence shown here is derived from an EMBL/GenBank/DDBJ whole genome shotgun (WGS) entry which is preliminary data.</text>
</comment>
<dbReference type="Pfam" id="PF05193">
    <property type="entry name" value="Peptidase_M16_C"/>
    <property type="match status" value="1"/>
</dbReference>
<feature type="domain" description="Peptidase M16 N-terminal" evidence="4">
    <location>
        <begin position="137"/>
        <end position="230"/>
    </location>
</feature>
<dbReference type="PANTHER" id="PTHR11851:SF49">
    <property type="entry name" value="MITOCHONDRIAL-PROCESSING PEPTIDASE SUBUNIT ALPHA"/>
    <property type="match status" value="1"/>
</dbReference>
<dbReference type="AlphaFoldDB" id="A0A1F7F215"/>
<evidence type="ECO:0000256" key="1">
    <source>
        <dbReference type="ARBA" id="ARBA00007261"/>
    </source>
</evidence>
<protein>
    <recommendedName>
        <fullName evidence="8">Peptidase M16</fullName>
    </recommendedName>
</protein>
<dbReference type="PROSITE" id="PS00143">
    <property type="entry name" value="INSULINASE"/>
    <property type="match status" value="1"/>
</dbReference>
<proteinExistence type="inferred from homology"/>
<comment type="similarity">
    <text evidence="1 2">Belongs to the peptidase M16 family.</text>
</comment>
<organism evidence="6 7">
    <name type="scientific">Candidatus Raymondbacteria bacterium RIFOXYD12_FULL_49_13</name>
    <dbReference type="NCBI Taxonomy" id="1817890"/>
    <lineage>
        <taxon>Bacteria</taxon>
        <taxon>Raymondiibacteriota</taxon>
    </lineage>
</organism>
<dbReference type="GO" id="GO:0046872">
    <property type="term" value="F:metal ion binding"/>
    <property type="evidence" value="ECO:0007669"/>
    <property type="project" value="InterPro"/>
</dbReference>
<evidence type="ECO:0000313" key="6">
    <source>
        <dbReference type="EMBL" id="OGK00546.1"/>
    </source>
</evidence>
<feature type="domain" description="Peptidase M16 C-terminal" evidence="5">
    <location>
        <begin position="240"/>
        <end position="415"/>
    </location>
</feature>
<feature type="chain" id="PRO_5009528336" description="Peptidase M16" evidence="3">
    <location>
        <begin position="19"/>
        <end position="487"/>
    </location>
</feature>
<dbReference type="EMBL" id="MFYX01000145">
    <property type="protein sequence ID" value="OGK00546.1"/>
    <property type="molecule type" value="Genomic_DNA"/>
</dbReference>
<dbReference type="InterPro" id="IPR011765">
    <property type="entry name" value="Pept_M16_N"/>
</dbReference>
<dbReference type="InterPro" id="IPR011249">
    <property type="entry name" value="Metalloenz_LuxS/M16"/>
</dbReference>
<dbReference type="PANTHER" id="PTHR11851">
    <property type="entry name" value="METALLOPROTEASE"/>
    <property type="match status" value="1"/>
</dbReference>
<evidence type="ECO:0000259" key="4">
    <source>
        <dbReference type="Pfam" id="PF00675"/>
    </source>
</evidence>
<accession>A0A1F7F215</accession>
<dbReference type="GO" id="GO:0004222">
    <property type="term" value="F:metalloendopeptidase activity"/>
    <property type="evidence" value="ECO:0007669"/>
    <property type="project" value="InterPro"/>
</dbReference>
<evidence type="ECO:0008006" key="8">
    <source>
        <dbReference type="Google" id="ProtNLM"/>
    </source>
</evidence>
<sequence>MKIIFAVCIVCLACSLYSADLVQVKEHNLNNGLRVLFVEDHNTPLVVCRLYYKVGSVCENIGKTGLSHMLEHMMFKGTKKVGVSDFAKEQAYTPAIDSLFLLADAARDQDDTVHMALYKKEAEALVEKQRQCIKNNELWSLYQKEGGTNLNAYTSNLMTAYIVTLPSNKIELFMWLESDRMANPVMREFYTERDVVMEERRLRYENSPYGRYYESLDAMIYEAHPYRIPTIGYMSDLLHLTRTDAFNHFKTYYVPNNAIIVFVGDVREDKLMAMVEKYFGPVAPGSTPIKNLVTVDPDPVGQRRLVVKKDVAPVVDIIFKTPALGHPDIYTMDVIEGVLNKESGRLYKRLVNEQKMATNVSAGNYVTKYISTFQIHVSLKNGVSHGAAEKIVLAELEKLKKEPISVRELEKVKNTVTAAEINGLRSNEGLADRLAYYEVCGSWKLINEFADNVKKVTRDQVREAAKKYFSETNMVVGAVANTPGARQ</sequence>
<keyword evidence="3" id="KW-0732">Signal</keyword>
<dbReference type="InterPro" id="IPR007863">
    <property type="entry name" value="Peptidase_M16_C"/>
</dbReference>
<gene>
    <name evidence="6" type="ORF">A2519_21740</name>
</gene>